<dbReference type="Proteomes" id="UP000030762">
    <property type="component" value="Unassembled WGS sequence"/>
</dbReference>
<organism evidence="4 5">
    <name type="scientific">Saprolegnia diclina (strain VS20)</name>
    <dbReference type="NCBI Taxonomy" id="1156394"/>
    <lineage>
        <taxon>Eukaryota</taxon>
        <taxon>Sar</taxon>
        <taxon>Stramenopiles</taxon>
        <taxon>Oomycota</taxon>
        <taxon>Saprolegniomycetes</taxon>
        <taxon>Saprolegniales</taxon>
        <taxon>Saprolegniaceae</taxon>
        <taxon>Saprolegnia</taxon>
    </lineage>
</organism>
<dbReference type="InterPro" id="IPR013783">
    <property type="entry name" value="Ig-like_fold"/>
</dbReference>
<evidence type="ECO:0000313" key="5">
    <source>
        <dbReference type="Proteomes" id="UP000030762"/>
    </source>
</evidence>
<dbReference type="Gene3D" id="2.170.130.20">
    <property type="entry name" value="LCCL-like domain"/>
    <property type="match status" value="1"/>
</dbReference>
<dbReference type="eggNOG" id="ENOG502QUEX">
    <property type="taxonomic scope" value="Eukaryota"/>
</dbReference>
<dbReference type="OMA" id="HWDKTVL"/>
<evidence type="ECO:0000259" key="3">
    <source>
        <dbReference type="PROSITE" id="PS50853"/>
    </source>
</evidence>
<keyword evidence="1" id="KW-0812">Transmembrane</keyword>
<dbReference type="Gene3D" id="2.60.40.10">
    <property type="entry name" value="Immunoglobulins"/>
    <property type="match status" value="1"/>
</dbReference>
<dbReference type="PANTHER" id="PTHR31331">
    <property type="entry name" value="LCCL DOMAIN PROTEIN (AFU_ORTHOLOGUE AFUA_5G08630)"/>
    <property type="match status" value="1"/>
</dbReference>
<dbReference type="Pfam" id="PF03815">
    <property type="entry name" value="LCCL"/>
    <property type="match status" value="1"/>
</dbReference>
<feature type="transmembrane region" description="Helical" evidence="1">
    <location>
        <begin position="267"/>
        <end position="288"/>
    </location>
</feature>
<dbReference type="STRING" id="1156394.T0QDI2"/>
<dbReference type="GeneID" id="19950071"/>
<protein>
    <recommendedName>
        <fullName evidence="6">Fibronectin type-III domain-containing protein</fullName>
    </recommendedName>
</protein>
<keyword evidence="1" id="KW-0472">Membrane</keyword>
<dbReference type="SUPFAM" id="SSF69848">
    <property type="entry name" value="LCCL domain"/>
    <property type="match status" value="1"/>
</dbReference>
<gene>
    <name evidence="4" type="ORF">SDRG_09344</name>
</gene>
<dbReference type="VEuPathDB" id="FungiDB:SDRG_09344"/>
<dbReference type="EMBL" id="JH767161">
    <property type="protein sequence ID" value="EQC32806.1"/>
    <property type="molecule type" value="Genomic_DNA"/>
</dbReference>
<accession>T0QDI2</accession>
<dbReference type="SMART" id="SM00603">
    <property type="entry name" value="LCCL"/>
    <property type="match status" value="1"/>
</dbReference>
<dbReference type="InterPro" id="IPR036116">
    <property type="entry name" value="FN3_sf"/>
</dbReference>
<feature type="transmembrane region" description="Helical" evidence="1">
    <location>
        <begin position="378"/>
        <end position="396"/>
    </location>
</feature>
<dbReference type="InterPro" id="IPR051957">
    <property type="entry name" value="CRISP-LCCL_domain"/>
</dbReference>
<feature type="domain" description="Fibronectin type-III" evidence="3">
    <location>
        <begin position="459"/>
        <end position="541"/>
    </location>
</feature>
<dbReference type="InterPro" id="IPR004043">
    <property type="entry name" value="LCCL"/>
</dbReference>
<evidence type="ECO:0000256" key="1">
    <source>
        <dbReference type="SAM" id="Phobius"/>
    </source>
</evidence>
<feature type="transmembrane region" description="Helical" evidence="1">
    <location>
        <begin position="213"/>
        <end position="231"/>
    </location>
</feature>
<evidence type="ECO:0000259" key="2">
    <source>
        <dbReference type="PROSITE" id="PS50820"/>
    </source>
</evidence>
<proteinExistence type="predicted"/>
<feature type="transmembrane region" description="Helical" evidence="1">
    <location>
        <begin position="304"/>
        <end position="326"/>
    </location>
</feature>
<dbReference type="InterPro" id="IPR003961">
    <property type="entry name" value="FN3_dom"/>
</dbReference>
<dbReference type="InParanoid" id="T0QDI2"/>
<dbReference type="InterPro" id="IPR036609">
    <property type="entry name" value="LCCL_sf"/>
</dbReference>
<keyword evidence="5" id="KW-1185">Reference proteome</keyword>
<sequence>MIDMAEATEVDTERRPSLVHRVHRLSIDEHTPPSSPMVHETHYDALKAAPHRWRQHMPIAVYLVVVSSVLTTLFYYSFFAAKVNGQAPAMMGCRYFGYWKGPNCGLHGIDCQPFQTDWFAFRCPSGCLSDQSTALAVIGSGPYRGDSRICKAAIHAGAIGSGGGCGLMRYDDERMSFAASTQHGVTTQAFASWFPKTMSFYLDTASISHCVDLSWYIFSVGAAATLGLAWFPALSPALLTHVQCVWGYVYVTLIASPTSFDYDSLSLHLFTDIAIVLVAVHCLHLWVVQDTFANYASYSRKERFGYWGLLSVVPFHLMLHLTQFGYLPWLNFNFGGYVATSGVNAWTYVVFGLLGLVALGLAFLLLRHLYQRKALVSLFGLYALVAVYMAIVHGLYPHTLLHLHHVQIGLLLLPATAFPTRPAYFVQAIGLGLFIQGYAAWGWPTFLDTPPAYYYLDAPTTAPNARNLTSSTANVSWPALNDVQGYALMLNDVQVYRGVSDWTLLSDLRPNTTYFVSVSGIGAGGADGSVGPTGNFTTSGV</sequence>
<dbReference type="AlphaFoldDB" id="T0QDI2"/>
<dbReference type="OrthoDB" id="162371at2759"/>
<evidence type="ECO:0000313" key="4">
    <source>
        <dbReference type="EMBL" id="EQC32806.1"/>
    </source>
</evidence>
<feature type="transmembrane region" description="Helical" evidence="1">
    <location>
        <begin position="59"/>
        <end position="78"/>
    </location>
</feature>
<dbReference type="PANTHER" id="PTHR31331:SF1">
    <property type="entry name" value="CYSTEINE RICH SECRETORY PROTEIN LCCL DOMAIN CONTAINING 2"/>
    <property type="match status" value="1"/>
</dbReference>
<feature type="domain" description="LCCL" evidence="2">
    <location>
        <begin position="123"/>
        <end position="197"/>
    </location>
</feature>
<feature type="transmembrane region" description="Helical" evidence="1">
    <location>
        <begin position="346"/>
        <end position="366"/>
    </location>
</feature>
<dbReference type="CDD" id="cd00063">
    <property type="entry name" value="FN3"/>
    <property type="match status" value="1"/>
</dbReference>
<dbReference type="PROSITE" id="PS50820">
    <property type="entry name" value="LCCL"/>
    <property type="match status" value="1"/>
</dbReference>
<dbReference type="SUPFAM" id="SSF49265">
    <property type="entry name" value="Fibronectin type III"/>
    <property type="match status" value="1"/>
</dbReference>
<dbReference type="RefSeq" id="XP_008613492.1">
    <property type="nucleotide sequence ID" value="XM_008615270.1"/>
</dbReference>
<dbReference type="SMART" id="SM00060">
    <property type="entry name" value="FN3"/>
    <property type="match status" value="1"/>
</dbReference>
<name>T0QDI2_SAPDV</name>
<reference evidence="4 5" key="1">
    <citation type="submission" date="2012-04" db="EMBL/GenBank/DDBJ databases">
        <title>The Genome Sequence of Saprolegnia declina VS20.</title>
        <authorList>
            <consortium name="The Broad Institute Genome Sequencing Platform"/>
            <person name="Russ C."/>
            <person name="Nusbaum C."/>
            <person name="Tyler B."/>
            <person name="van West P."/>
            <person name="Dieguez-Uribeondo J."/>
            <person name="de Bruijn I."/>
            <person name="Tripathy S."/>
            <person name="Jiang R."/>
            <person name="Young S.K."/>
            <person name="Zeng Q."/>
            <person name="Gargeya S."/>
            <person name="Fitzgerald M."/>
            <person name="Haas B."/>
            <person name="Abouelleil A."/>
            <person name="Alvarado L."/>
            <person name="Arachchi H.M."/>
            <person name="Berlin A."/>
            <person name="Chapman S.B."/>
            <person name="Goldberg J."/>
            <person name="Griggs A."/>
            <person name="Gujja S."/>
            <person name="Hansen M."/>
            <person name="Howarth C."/>
            <person name="Imamovic A."/>
            <person name="Larimer J."/>
            <person name="McCowen C."/>
            <person name="Montmayeur A."/>
            <person name="Murphy C."/>
            <person name="Neiman D."/>
            <person name="Pearson M."/>
            <person name="Priest M."/>
            <person name="Roberts A."/>
            <person name="Saif S."/>
            <person name="Shea T."/>
            <person name="Sisk P."/>
            <person name="Sykes S."/>
            <person name="Wortman J."/>
            <person name="Nusbaum C."/>
            <person name="Birren B."/>
        </authorList>
    </citation>
    <scope>NUCLEOTIDE SEQUENCE [LARGE SCALE GENOMIC DNA]</scope>
    <source>
        <strain evidence="4 5">VS20</strain>
    </source>
</reference>
<feature type="transmembrane region" description="Helical" evidence="1">
    <location>
        <begin position="423"/>
        <end position="441"/>
    </location>
</feature>
<dbReference type="PROSITE" id="PS50853">
    <property type="entry name" value="FN3"/>
    <property type="match status" value="1"/>
</dbReference>
<evidence type="ECO:0008006" key="6">
    <source>
        <dbReference type="Google" id="ProtNLM"/>
    </source>
</evidence>
<keyword evidence="1" id="KW-1133">Transmembrane helix</keyword>